<dbReference type="RefSeq" id="XP_022649162.1">
    <property type="nucleotide sequence ID" value="XM_022793427.1"/>
</dbReference>
<dbReference type="InParanoid" id="A0A7M7JAG5"/>
<evidence type="ECO:0000313" key="3">
    <source>
        <dbReference type="EnsemblMetazoa" id="XP_022649162"/>
    </source>
</evidence>
<reference evidence="3" key="1">
    <citation type="submission" date="2021-01" db="UniProtKB">
        <authorList>
            <consortium name="EnsemblMetazoa"/>
        </authorList>
    </citation>
    <scope>IDENTIFICATION</scope>
</reference>
<feature type="domain" description="CCAAT-binding factor" evidence="2">
    <location>
        <begin position="275"/>
        <end position="416"/>
    </location>
</feature>
<dbReference type="PANTHER" id="PTHR12455:SF0">
    <property type="entry name" value="NUCLEOLAR COMPLEX PROTEIN 4 HOMOLOG"/>
    <property type="match status" value="1"/>
</dbReference>
<sequence>MKMNVLQETLEKNVSDFMADHSEIECAKAVVNGLKSKTDQQLIPLIVQTNKIFSQVFLSEQNFFSPTFEAPLKTVFAAAWANLLDILAESRISADLALQTLLKWLEIETIKGSNDELYVFPECHLENLLVVLCGGNANMSRYTDKLVNKMQAFDDLNYYVCKALSRISEKFAKPTTDQAIWNYFGIIKAVRVRNKVSGDKVLPAFGGLENFPFDYKKLQTYYQYAWINFLRASLPEKMYIHVLVLLDDKKVSLFKNPCLLADFLIESYNKGGAVALLALNGLFTLIHKYNLELPDFYSRLYALFRAEVFYTKYRARFFFLADVFLTSTHLPAYLVAAFAKKMSRLCLTAPAYSQMHVIPFIGNLIIRHATLGRMVHCEDVKDLSMDPFIETETDPAKSRALESSLWELKTLQSHWFHRAAAKARIIDNPFPKIEWDLSDVLEADYPQLFEQAVKEKYKGVVPINYHKPKGLLQHADDRMSTTWILE</sequence>
<dbReference type="KEGG" id="vde:111245276"/>
<evidence type="ECO:0000313" key="4">
    <source>
        <dbReference type="Proteomes" id="UP000594260"/>
    </source>
</evidence>
<dbReference type="Pfam" id="PF03914">
    <property type="entry name" value="CBF"/>
    <property type="match status" value="1"/>
</dbReference>
<dbReference type="InterPro" id="IPR005612">
    <property type="entry name" value="CCAAT-binding_factor"/>
</dbReference>
<dbReference type="EnsemblMetazoa" id="XM_022793427">
    <property type="protein sequence ID" value="XP_022649162"/>
    <property type="gene ID" value="LOC111245276"/>
</dbReference>
<organism evidence="3 4">
    <name type="scientific">Varroa destructor</name>
    <name type="common">Honeybee mite</name>
    <dbReference type="NCBI Taxonomy" id="109461"/>
    <lineage>
        <taxon>Eukaryota</taxon>
        <taxon>Metazoa</taxon>
        <taxon>Ecdysozoa</taxon>
        <taxon>Arthropoda</taxon>
        <taxon>Chelicerata</taxon>
        <taxon>Arachnida</taxon>
        <taxon>Acari</taxon>
        <taxon>Parasitiformes</taxon>
        <taxon>Mesostigmata</taxon>
        <taxon>Gamasina</taxon>
        <taxon>Dermanyssoidea</taxon>
        <taxon>Varroidae</taxon>
        <taxon>Varroa</taxon>
    </lineage>
</organism>
<dbReference type="AlphaFoldDB" id="A0A7M7JAG5"/>
<dbReference type="InterPro" id="IPR027193">
    <property type="entry name" value="Noc4"/>
</dbReference>
<dbReference type="GO" id="GO:0042254">
    <property type="term" value="P:ribosome biogenesis"/>
    <property type="evidence" value="ECO:0007669"/>
    <property type="project" value="InterPro"/>
</dbReference>
<evidence type="ECO:0000256" key="1">
    <source>
        <dbReference type="ARBA" id="ARBA00007797"/>
    </source>
</evidence>
<dbReference type="GO" id="GO:0030692">
    <property type="term" value="C:Noc4p-Nop14p complex"/>
    <property type="evidence" value="ECO:0007669"/>
    <property type="project" value="TreeGrafter"/>
</dbReference>
<dbReference type="OrthoDB" id="10263185at2759"/>
<dbReference type="GO" id="GO:0032040">
    <property type="term" value="C:small-subunit processome"/>
    <property type="evidence" value="ECO:0007669"/>
    <property type="project" value="TreeGrafter"/>
</dbReference>
<dbReference type="GeneID" id="111245276"/>
<dbReference type="FunCoup" id="A0A7M7JAG5">
    <property type="interactions" value="735"/>
</dbReference>
<comment type="similarity">
    <text evidence="1">Belongs to the CBF/MAK21 family.</text>
</comment>
<accession>A0A7M7JAG5</accession>
<dbReference type="OMA" id="MSTTWIL"/>
<evidence type="ECO:0000259" key="2">
    <source>
        <dbReference type="Pfam" id="PF03914"/>
    </source>
</evidence>
<protein>
    <recommendedName>
        <fullName evidence="2">CCAAT-binding factor domain-containing protein</fullName>
    </recommendedName>
</protein>
<proteinExistence type="inferred from homology"/>
<keyword evidence="4" id="KW-1185">Reference proteome</keyword>
<dbReference type="Proteomes" id="UP000594260">
    <property type="component" value="Unplaced"/>
</dbReference>
<name>A0A7M7JAG5_VARDE</name>
<dbReference type="PANTHER" id="PTHR12455">
    <property type="entry name" value="NUCLEOLAR COMPLEX PROTEIN 4"/>
    <property type="match status" value="1"/>
</dbReference>